<keyword evidence="6 11" id="KW-1133">Transmembrane helix</keyword>
<dbReference type="PANTHER" id="PTHR30046">
    <property type="entry name" value="FLAGELLAR M-RING PROTEIN"/>
    <property type="match status" value="1"/>
</dbReference>
<dbReference type="InterPro" id="IPR013556">
    <property type="entry name" value="Flag_M-ring_C"/>
</dbReference>
<evidence type="ECO:0000256" key="2">
    <source>
        <dbReference type="ARBA" id="ARBA00004651"/>
    </source>
</evidence>
<evidence type="ECO:0000256" key="6">
    <source>
        <dbReference type="ARBA" id="ARBA00022989"/>
    </source>
</evidence>
<evidence type="ECO:0000259" key="12">
    <source>
        <dbReference type="Pfam" id="PF01514"/>
    </source>
</evidence>
<evidence type="ECO:0000256" key="10">
    <source>
        <dbReference type="SAM" id="MobiDB-lite"/>
    </source>
</evidence>
<accession>F4QMJ6</accession>
<evidence type="ECO:0000256" key="5">
    <source>
        <dbReference type="ARBA" id="ARBA00022692"/>
    </source>
</evidence>
<evidence type="ECO:0000256" key="11">
    <source>
        <dbReference type="SAM" id="Phobius"/>
    </source>
</evidence>
<dbReference type="PANTHER" id="PTHR30046:SF0">
    <property type="entry name" value="FLAGELLAR M-RING PROTEIN"/>
    <property type="match status" value="1"/>
</dbReference>
<feature type="transmembrane region" description="Helical" evidence="11">
    <location>
        <begin position="12"/>
        <end position="35"/>
    </location>
</feature>
<comment type="function">
    <text evidence="9">The M ring may be actively involved in energy transduction.</text>
</comment>
<evidence type="ECO:0000256" key="3">
    <source>
        <dbReference type="ARBA" id="ARBA00007971"/>
    </source>
</evidence>
<gene>
    <name evidence="14" type="primary">fliF</name>
    <name evidence="14" type="ORF">ABI_28530</name>
</gene>
<dbReference type="Pfam" id="PF01514">
    <property type="entry name" value="YscJ_FliF"/>
    <property type="match status" value="1"/>
</dbReference>
<dbReference type="NCBIfam" id="TIGR00206">
    <property type="entry name" value="fliF"/>
    <property type="match status" value="1"/>
</dbReference>
<dbReference type="EMBL" id="GL883078">
    <property type="protein sequence ID" value="EGF91437.1"/>
    <property type="molecule type" value="Genomic_DNA"/>
</dbReference>
<dbReference type="GO" id="GO:0003774">
    <property type="term" value="F:cytoskeletal motor activity"/>
    <property type="evidence" value="ECO:0007669"/>
    <property type="project" value="InterPro"/>
</dbReference>
<dbReference type="PRINTS" id="PR01009">
    <property type="entry name" value="FLGMRINGFLIF"/>
</dbReference>
<organism evidence="14 15">
    <name type="scientific">Asticcacaulis biprosthecium C19</name>
    <dbReference type="NCBI Taxonomy" id="715226"/>
    <lineage>
        <taxon>Bacteria</taxon>
        <taxon>Pseudomonadati</taxon>
        <taxon>Pseudomonadota</taxon>
        <taxon>Alphaproteobacteria</taxon>
        <taxon>Caulobacterales</taxon>
        <taxon>Caulobacteraceae</taxon>
        <taxon>Asticcacaulis</taxon>
    </lineage>
</organism>
<dbReference type="RefSeq" id="WP_006273639.1">
    <property type="nucleotide sequence ID" value="NZ_GL883078.1"/>
</dbReference>
<dbReference type="InterPro" id="IPR006182">
    <property type="entry name" value="FliF_N_dom"/>
</dbReference>
<dbReference type="Pfam" id="PF08345">
    <property type="entry name" value="YscJ_FliF_C"/>
    <property type="match status" value="1"/>
</dbReference>
<evidence type="ECO:0000256" key="7">
    <source>
        <dbReference type="ARBA" id="ARBA00023136"/>
    </source>
</evidence>
<keyword evidence="7 11" id="KW-0472">Membrane</keyword>
<sequence length="554" mass="58002">MESFFNGLQRFGIGRLTAILGAAAGIAAVILAIVLNISAQPQSLLYSNLDLKEASEITTALSQGGIKYEAKGDGSTIMVNRDQVAEARMMLASKGLPTQASVGYEIFDDAPALGQTEAVQNINNQRALEGELARTIRTLRGISSARVHLVMPKRELFEDAAGQPTASVVLGLSGGSLSSESVAAIRNVVATAVPNLKADNVTIVDDRNHLLAAGGDSDSAMGVAGSARKSEIEDSVRKRVMEIVEGVVGPGAARVMVTAEIDQTATTREQVEYNPDGQVVRSTSTNSGTETTADPNSAGQTTATANIPGTQQAPNLSTSGNSSQQDSEVTNFEISTTKTTEVKAPGEIKKLAVAVVVDGVETPSADGKAPPAYAPRSAEDMQRIQELVQAAVGYDQTRGDQVRVSNIRFSRGDFAAGTDAKPPLFDFDKNDIMRAIEVAVLFIVALLVIFLIARPLLKFINGGGAAGGNFLGTANGGSQAALAGAAVTGPSISYQAADNIAATGLVPTQEQEQRIDIARIEGQVKASSVKKVSEFVDRHPEESVSILRSWLHDS</sequence>
<protein>
    <recommendedName>
        <fullName evidence="9">Flagellar M-ring protein</fullName>
    </recommendedName>
</protein>
<dbReference type="GO" id="GO:0009431">
    <property type="term" value="C:bacterial-type flagellum basal body, MS ring"/>
    <property type="evidence" value="ECO:0007669"/>
    <property type="project" value="InterPro"/>
</dbReference>
<proteinExistence type="inferred from homology"/>
<keyword evidence="14" id="KW-0969">Cilium</keyword>
<dbReference type="GO" id="GO:0005886">
    <property type="term" value="C:plasma membrane"/>
    <property type="evidence" value="ECO:0007669"/>
    <property type="project" value="UniProtKB-SubCell"/>
</dbReference>
<dbReference type="AlphaFoldDB" id="F4QMJ6"/>
<dbReference type="InterPro" id="IPR045851">
    <property type="entry name" value="AMP-bd_C_sf"/>
</dbReference>
<evidence type="ECO:0000256" key="9">
    <source>
        <dbReference type="PIRNR" id="PIRNR004862"/>
    </source>
</evidence>
<comment type="subcellular location">
    <subcellularLocation>
        <location evidence="1 9">Bacterial flagellum basal body</location>
    </subcellularLocation>
    <subcellularLocation>
        <location evidence="2">Cell membrane</location>
        <topology evidence="2">Multi-pass membrane protein</topology>
    </subcellularLocation>
</comment>
<dbReference type="GO" id="GO:0071973">
    <property type="term" value="P:bacterial-type flagellum-dependent cell motility"/>
    <property type="evidence" value="ECO:0007669"/>
    <property type="project" value="InterPro"/>
</dbReference>
<dbReference type="Proteomes" id="UP000006512">
    <property type="component" value="Unassembled WGS sequence"/>
</dbReference>
<feature type="domain" description="Flagellar M-ring N-terminal" evidence="12">
    <location>
        <begin position="42"/>
        <end position="212"/>
    </location>
</feature>
<evidence type="ECO:0000256" key="1">
    <source>
        <dbReference type="ARBA" id="ARBA00004117"/>
    </source>
</evidence>
<comment type="similarity">
    <text evidence="3 9">Belongs to the FliF family.</text>
</comment>
<keyword evidence="15" id="KW-1185">Reference proteome</keyword>
<dbReference type="eggNOG" id="COG1766">
    <property type="taxonomic scope" value="Bacteria"/>
</dbReference>
<keyword evidence="14" id="KW-0282">Flagellum</keyword>
<keyword evidence="5 11" id="KW-0812">Transmembrane</keyword>
<feature type="domain" description="Flagellar M-ring C-terminal" evidence="13">
    <location>
        <begin position="246"/>
        <end position="409"/>
    </location>
</feature>
<dbReference type="OrthoDB" id="9807026at2"/>
<dbReference type="InterPro" id="IPR043427">
    <property type="entry name" value="YscJ/FliF"/>
</dbReference>
<evidence type="ECO:0000256" key="4">
    <source>
        <dbReference type="ARBA" id="ARBA00022475"/>
    </source>
</evidence>
<dbReference type="HOGENOM" id="CLU_028108_4_1_5"/>
<evidence type="ECO:0000313" key="14">
    <source>
        <dbReference type="EMBL" id="EGF91437.1"/>
    </source>
</evidence>
<keyword evidence="4" id="KW-1003">Cell membrane</keyword>
<dbReference type="STRING" id="715226.ABI_28530"/>
<dbReference type="PIRSF" id="PIRSF004862">
    <property type="entry name" value="FliF"/>
    <property type="match status" value="1"/>
</dbReference>
<reference evidence="15" key="1">
    <citation type="submission" date="2011-03" db="EMBL/GenBank/DDBJ databases">
        <title>Draft genome sequence of Brevundimonas diminuta.</title>
        <authorList>
            <person name="Brown P.J.B."/>
            <person name="Buechlein A."/>
            <person name="Hemmerich C."/>
            <person name="Brun Y.V."/>
        </authorList>
    </citation>
    <scope>NUCLEOTIDE SEQUENCE [LARGE SCALE GENOMIC DNA]</scope>
    <source>
        <strain evidence="15">C19</strain>
    </source>
</reference>
<dbReference type="Gene3D" id="3.30.300.30">
    <property type="match status" value="1"/>
</dbReference>
<keyword evidence="8 9" id="KW-0975">Bacterial flagellum</keyword>
<name>F4QMJ6_9CAUL</name>
<dbReference type="Gene3D" id="3.30.70.1530">
    <property type="entry name" value="Hypothetical protein rpa1041"/>
    <property type="match status" value="1"/>
</dbReference>
<feature type="region of interest" description="Disordered" evidence="10">
    <location>
        <begin position="266"/>
        <end position="329"/>
    </location>
</feature>
<evidence type="ECO:0000259" key="13">
    <source>
        <dbReference type="Pfam" id="PF08345"/>
    </source>
</evidence>
<feature type="compositionally biased region" description="Polar residues" evidence="10">
    <location>
        <begin position="280"/>
        <end position="329"/>
    </location>
</feature>
<feature type="transmembrane region" description="Helical" evidence="11">
    <location>
        <begin position="432"/>
        <end position="453"/>
    </location>
</feature>
<dbReference type="InterPro" id="IPR000067">
    <property type="entry name" value="FlgMring_FliF"/>
</dbReference>
<evidence type="ECO:0000313" key="15">
    <source>
        <dbReference type="Proteomes" id="UP000006512"/>
    </source>
</evidence>
<evidence type="ECO:0000256" key="8">
    <source>
        <dbReference type="ARBA" id="ARBA00023143"/>
    </source>
</evidence>
<keyword evidence="14" id="KW-0966">Cell projection</keyword>